<dbReference type="InterPro" id="IPR002372">
    <property type="entry name" value="PQQ_rpt_dom"/>
</dbReference>
<dbReference type="Pfam" id="PF13360">
    <property type="entry name" value="PQQ_2"/>
    <property type="match status" value="1"/>
</dbReference>
<dbReference type="Proteomes" id="UP000273405">
    <property type="component" value="Unassembled WGS sequence"/>
</dbReference>
<dbReference type="SMART" id="SM00564">
    <property type="entry name" value="PQQ"/>
    <property type="match status" value="2"/>
</dbReference>
<dbReference type="SUPFAM" id="SSF50998">
    <property type="entry name" value="Quinoprotein alcohol dehydrogenase-like"/>
    <property type="match status" value="1"/>
</dbReference>
<gene>
    <name evidence="2" type="ORF">D7X12_25605</name>
</gene>
<accession>A0A3A8N3A2</accession>
<evidence type="ECO:0000313" key="3">
    <source>
        <dbReference type="Proteomes" id="UP000273405"/>
    </source>
</evidence>
<dbReference type="Gene3D" id="2.60.40.10">
    <property type="entry name" value="Immunoglobulins"/>
    <property type="match status" value="1"/>
</dbReference>
<keyword evidence="3" id="KW-1185">Reference proteome</keyword>
<dbReference type="InterPro" id="IPR011047">
    <property type="entry name" value="Quinoprotein_ADH-like_sf"/>
</dbReference>
<feature type="domain" description="Pyrrolo-quinoline quinone repeat" evidence="1">
    <location>
        <begin position="230"/>
        <end position="454"/>
    </location>
</feature>
<dbReference type="InterPro" id="IPR018391">
    <property type="entry name" value="PQQ_b-propeller_rpt"/>
</dbReference>
<evidence type="ECO:0000259" key="1">
    <source>
        <dbReference type="Pfam" id="PF13360"/>
    </source>
</evidence>
<reference evidence="3" key="1">
    <citation type="submission" date="2018-09" db="EMBL/GenBank/DDBJ databases">
        <authorList>
            <person name="Livingstone P.G."/>
            <person name="Whitworth D.E."/>
        </authorList>
    </citation>
    <scope>NUCLEOTIDE SEQUENCE [LARGE SCALE GENOMIC DNA]</scope>
    <source>
        <strain evidence="3">CA040B</strain>
    </source>
</reference>
<comment type="caution">
    <text evidence="2">The sequence shown here is derived from an EMBL/GenBank/DDBJ whole genome shotgun (WGS) entry which is preliminary data.</text>
</comment>
<evidence type="ECO:0000313" key="2">
    <source>
        <dbReference type="EMBL" id="RKH38726.1"/>
    </source>
</evidence>
<protein>
    <submittedName>
        <fullName evidence="2">Choice-of-anchor D domain-containing protein</fullName>
    </submittedName>
</protein>
<name>A0A3A8N3A2_9BACT</name>
<sequence length="568" mass="61116">MTCHDGWALARSPLPMLRKSLFPVLLLGAPLLFGACSDEPSALIIDRKSFDFGEWEVGTSSAEQLFTVRNASPHDVESVSVSIEDSDSFVISSSTCEKYLAAGMECEVRVKFAPPLGGMASARLRVAGASSANQTELQGTAFAWVDVTSVPPGARVAAGDDSFTCIQPCRHAVRKAELTLYAGPEGFPTWSKACAEAPRGGCLLRLDGSKSVALDAWSPLYQWEVRRSSPPLTVASLGNGQIVVHDTLGMTSLDSTGKERWSLPFTSTAELAVTYDGFISLLHYDGTVTQYDSDGRVRWMYRPPEPSSARYARRQLVADVLGNTYVLLAQGSRDTTMVLKLLVLSREGVEKWSVVINEGQINYPLGLGVMGDGRYVYVGGTAYRRDVTSQDLVFVKSFVRKLTPAGVALWTKEDIQGDVAFTLSGEMVSVISNPSPPGGFVASWKDAEGNVLWDAQTSSSRGPGVVDTYVLPSDASLAARLLCGGHETLPGTDTYGRGWFADMGDRSKLAPGPITYIDSPNGNGAWVSSLAYTDLGRHVVVGGGFGSRANLAEGFIRLYDPRTLTMER</sequence>
<dbReference type="NCBIfam" id="NF012200">
    <property type="entry name" value="choice_anch_D"/>
    <property type="match status" value="1"/>
</dbReference>
<organism evidence="2 3">
    <name type="scientific">Corallococcus sicarius</name>
    <dbReference type="NCBI Taxonomy" id="2316726"/>
    <lineage>
        <taxon>Bacteria</taxon>
        <taxon>Pseudomonadati</taxon>
        <taxon>Myxococcota</taxon>
        <taxon>Myxococcia</taxon>
        <taxon>Myxococcales</taxon>
        <taxon>Cystobacterineae</taxon>
        <taxon>Myxococcaceae</taxon>
        <taxon>Corallococcus</taxon>
    </lineage>
</organism>
<proteinExistence type="predicted"/>
<dbReference type="InterPro" id="IPR013783">
    <property type="entry name" value="Ig-like_fold"/>
</dbReference>
<dbReference type="EMBL" id="RAWG01000186">
    <property type="protein sequence ID" value="RKH38726.1"/>
    <property type="molecule type" value="Genomic_DNA"/>
</dbReference>
<dbReference type="AlphaFoldDB" id="A0A3A8N3A2"/>